<reference evidence="1 2" key="1">
    <citation type="journal article" date="2018" name="Sci. Rep.">
        <title>Extensive genomic diversity among Mycobacterium marinum strains revealed by whole genome sequencing.</title>
        <authorList>
            <person name="Das S."/>
            <person name="Pettersson B.M."/>
            <person name="Behra P.R."/>
            <person name="Mallick A."/>
            <person name="Cheramie M."/>
            <person name="Ramesh M."/>
            <person name="Shirreff L."/>
            <person name="DuCote T."/>
            <person name="Dasgupta S."/>
            <person name="Ennis D.G."/>
            <person name="Kirsebom L.A."/>
        </authorList>
    </citation>
    <scope>NUCLEOTIDE SEQUENCE [LARGE SCALE GENOMIC DNA]</scope>
    <source>
        <strain evidence="1 2">Davis1</strain>
    </source>
</reference>
<gene>
    <name evidence="1" type="ORF">DAVIS_02652</name>
</gene>
<evidence type="ECO:0000313" key="1">
    <source>
        <dbReference type="EMBL" id="RFZ41383.1"/>
    </source>
</evidence>
<sequence length="124" mass="13996">MTTGGCAPSGCQCSCHSAPRGATITHLVPCCQPTDPNNPYFYDPLNDQELAQLNANMSRRIMERQPEKFIASPYSVTERARYAIEHGNSDQLHRDLLADNERLRHALEAQFLTIFFIVMRRSGL</sequence>
<name>A0A3E2MW68_MYCMR</name>
<accession>A0A3E2MW68</accession>
<dbReference type="AlphaFoldDB" id="A0A3E2MW68"/>
<evidence type="ECO:0000313" key="2">
    <source>
        <dbReference type="Proteomes" id="UP000257451"/>
    </source>
</evidence>
<organism evidence="1 2">
    <name type="scientific">Mycobacterium marinum</name>
    <dbReference type="NCBI Taxonomy" id="1781"/>
    <lineage>
        <taxon>Bacteria</taxon>
        <taxon>Bacillati</taxon>
        <taxon>Actinomycetota</taxon>
        <taxon>Actinomycetes</taxon>
        <taxon>Mycobacteriales</taxon>
        <taxon>Mycobacteriaceae</taxon>
        <taxon>Mycobacterium</taxon>
        <taxon>Mycobacterium ulcerans group</taxon>
    </lineage>
</organism>
<dbReference type="Proteomes" id="UP000257451">
    <property type="component" value="Unassembled WGS sequence"/>
</dbReference>
<comment type="caution">
    <text evidence="1">The sequence shown here is derived from an EMBL/GenBank/DDBJ whole genome shotgun (WGS) entry which is preliminary data.</text>
</comment>
<dbReference type="EMBL" id="PEDF01000080">
    <property type="protein sequence ID" value="RFZ41383.1"/>
    <property type="molecule type" value="Genomic_DNA"/>
</dbReference>
<proteinExistence type="predicted"/>
<protein>
    <submittedName>
        <fullName evidence="1">Uncharacterized protein</fullName>
    </submittedName>
</protein>